<dbReference type="InterPro" id="IPR051683">
    <property type="entry name" value="Enoyl-CoA_Hydratase/Isomerase"/>
</dbReference>
<name>A0A369TCU5_9PROT</name>
<gene>
    <name evidence="2" type="ORF">DRB17_09010</name>
</gene>
<evidence type="ECO:0000313" key="2">
    <source>
        <dbReference type="EMBL" id="RDD62354.1"/>
    </source>
</evidence>
<keyword evidence="3" id="KW-1185">Reference proteome</keyword>
<accession>A0A369TCU5</accession>
<dbReference type="InterPro" id="IPR001753">
    <property type="entry name" value="Enoyl-CoA_hydra/iso"/>
</dbReference>
<dbReference type="Proteomes" id="UP000253941">
    <property type="component" value="Unassembled WGS sequence"/>
</dbReference>
<comment type="caution">
    <text evidence="2">The sequence shown here is derived from an EMBL/GenBank/DDBJ whole genome shotgun (WGS) entry which is preliminary data.</text>
</comment>
<keyword evidence="2" id="KW-0413">Isomerase</keyword>
<dbReference type="PANTHER" id="PTHR42964:SF1">
    <property type="entry name" value="POLYKETIDE BIOSYNTHESIS ENOYL-COA HYDRATASE PKSH-RELATED"/>
    <property type="match status" value="1"/>
</dbReference>
<dbReference type="Gene3D" id="3.90.226.10">
    <property type="entry name" value="2-enoyl-CoA Hydratase, Chain A, domain 1"/>
    <property type="match status" value="1"/>
</dbReference>
<dbReference type="SUPFAM" id="SSF52096">
    <property type="entry name" value="ClpP/crotonase"/>
    <property type="match status" value="1"/>
</dbReference>
<comment type="similarity">
    <text evidence="1">Belongs to the enoyl-CoA hydratase/isomerase family.</text>
</comment>
<dbReference type="AlphaFoldDB" id="A0A369TCU5"/>
<evidence type="ECO:0000313" key="3">
    <source>
        <dbReference type="Proteomes" id="UP000253941"/>
    </source>
</evidence>
<protein>
    <submittedName>
        <fullName evidence="2">Enoyl-CoA hydratase/isomerase family protein</fullName>
    </submittedName>
</protein>
<sequence length="244" mass="25311">MSEPVLLIEDIGGVRRVTLNRPEKLNALNEALIAKLSATLSAAERDPAVRAVLLSGAGRAFCAGVDTGGFATLADEATIRAHAQRLAAVFQTLVSMTKPVIAAAHGYALGAGCGLVATCDMAIAAHDAVLGYPEAARGLMPALVTPTLLRAVGEKRAFDLLATGRRLSSRQAAELGLVSRVADTDAAKEALDIAQSLAKVEPELLARLKRLLRDCAGQTPEVAIQLAAEANVGYRLAAARQGEA</sequence>
<dbReference type="Pfam" id="PF00378">
    <property type="entry name" value="ECH_1"/>
    <property type="match status" value="1"/>
</dbReference>
<organism evidence="2 3">
    <name type="scientific">Ferruginivarius sediminum</name>
    <dbReference type="NCBI Taxonomy" id="2661937"/>
    <lineage>
        <taxon>Bacteria</taxon>
        <taxon>Pseudomonadati</taxon>
        <taxon>Pseudomonadota</taxon>
        <taxon>Alphaproteobacteria</taxon>
        <taxon>Rhodospirillales</taxon>
        <taxon>Rhodospirillaceae</taxon>
        <taxon>Ferruginivarius</taxon>
    </lineage>
</organism>
<dbReference type="PANTHER" id="PTHR42964">
    <property type="entry name" value="ENOYL-COA HYDRATASE"/>
    <property type="match status" value="1"/>
</dbReference>
<dbReference type="RefSeq" id="WP_114581866.1">
    <property type="nucleotide sequence ID" value="NZ_QPMH01000006.1"/>
</dbReference>
<dbReference type="GO" id="GO:0016853">
    <property type="term" value="F:isomerase activity"/>
    <property type="evidence" value="ECO:0007669"/>
    <property type="project" value="UniProtKB-KW"/>
</dbReference>
<dbReference type="EMBL" id="QPMH01000006">
    <property type="protein sequence ID" value="RDD62354.1"/>
    <property type="molecule type" value="Genomic_DNA"/>
</dbReference>
<dbReference type="CDD" id="cd06558">
    <property type="entry name" value="crotonase-like"/>
    <property type="match status" value="1"/>
</dbReference>
<reference evidence="2 3" key="1">
    <citation type="submission" date="2018-07" db="EMBL/GenBank/DDBJ databases">
        <title>Venubactetium sediminum gen. nov., sp. nov., isolated from a marine solar saltern.</title>
        <authorList>
            <person name="Wang S."/>
        </authorList>
    </citation>
    <scope>NUCLEOTIDE SEQUENCE [LARGE SCALE GENOMIC DNA]</scope>
    <source>
        <strain evidence="2 3">WD2A32</strain>
    </source>
</reference>
<evidence type="ECO:0000256" key="1">
    <source>
        <dbReference type="ARBA" id="ARBA00005254"/>
    </source>
</evidence>
<dbReference type="InterPro" id="IPR029045">
    <property type="entry name" value="ClpP/crotonase-like_dom_sf"/>
</dbReference>
<proteinExistence type="inferred from homology"/>